<accession>A0ABN7WRE5</accession>
<feature type="compositionally biased region" description="Low complexity" evidence="1">
    <location>
        <begin position="35"/>
        <end position="46"/>
    </location>
</feature>
<gene>
    <name evidence="2" type="ORF">GMARGA_LOCUS33752</name>
</gene>
<reference evidence="2 3" key="1">
    <citation type="submission" date="2021-06" db="EMBL/GenBank/DDBJ databases">
        <authorList>
            <person name="Kallberg Y."/>
            <person name="Tangrot J."/>
            <person name="Rosling A."/>
        </authorList>
    </citation>
    <scope>NUCLEOTIDE SEQUENCE [LARGE SCALE GENOMIC DNA]</scope>
    <source>
        <strain evidence="2 3">120-4 pot B 10/14</strain>
    </source>
</reference>
<feature type="non-terminal residue" evidence="2">
    <location>
        <position position="144"/>
    </location>
</feature>
<dbReference type="Proteomes" id="UP000789901">
    <property type="component" value="Unassembled WGS sequence"/>
</dbReference>
<evidence type="ECO:0000313" key="2">
    <source>
        <dbReference type="EMBL" id="CAG8837975.1"/>
    </source>
</evidence>
<evidence type="ECO:0000313" key="3">
    <source>
        <dbReference type="Proteomes" id="UP000789901"/>
    </source>
</evidence>
<proteinExistence type="predicted"/>
<sequence length="144" mass="16591">KESDLTDVALLHTSEKIVTEVIATTTEGKNIVEPNTNDNNSNLETNQMSNNEMKDDNNSEKDLMDLSISDEDNLEDLVEAKNQKCKNIETYETGNLLPPLEDKLINNLEVIVWRRFHRSLIQTQQKGKSRDSLSQYVETYVKYR</sequence>
<organism evidence="2 3">
    <name type="scientific">Gigaspora margarita</name>
    <dbReference type="NCBI Taxonomy" id="4874"/>
    <lineage>
        <taxon>Eukaryota</taxon>
        <taxon>Fungi</taxon>
        <taxon>Fungi incertae sedis</taxon>
        <taxon>Mucoromycota</taxon>
        <taxon>Glomeromycotina</taxon>
        <taxon>Glomeromycetes</taxon>
        <taxon>Diversisporales</taxon>
        <taxon>Gigasporaceae</taxon>
        <taxon>Gigaspora</taxon>
    </lineage>
</organism>
<feature type="region of interest" description="Disordered" evidence="1">
    <location>
        <begin position="30"/>
        <end position="60"/>
    </location>
</feature>
<protein>
    <submittedName>
        <fullName evidence="2">36980_t:CDS:1</fullName>
    </submittedName>
</protein>
<keyword evidence="3" id="KW-1185">Reference proteome</keyword>
<dbReference type="EMBL" id="CAJVQB010057023">
    <property type="protein sequence ID" value="CAG8837975.1"/>
    <property type="molecule type" value="Genomic_DNA"/>
</dbReference>
<evidence type="ECO:0000256" key="1">
    <source>
        <dbReference type="SAM" id="MobiDB-lite"/>
    </source>
</evidence>
<comment type="caution">
    <text evidence="2">The sequence shown here is derived from an EMBL/GenBank/DDBJ whole genome shotgun (WGS) entry which is preliminary data.</text>
</comment>
<feature type="non-terminal residue" evidence="2">
    <location>
        <position position="1"/>
    </location>
</feature>
<name>A0ABN7WRE5_GIGMA</name>